<proteinExistence type="predicted"/>
<dbReference type="RefSeq" id="WP_049700785.1">
    <property type="nucleotide sequence ID" value="NZ_LDTZ01000024.1"/>
</dbReference>
<dbReference type="Pfam" id="PF04480">
    <property type="entry name" value="DUF559"/>
    <property type="match status" value="1"/>
</dbReference>
<dbReference type="InterPro" id="IPR007569">
    <property type="entry name" value="DUF559"/>
</dbReference>
<protein>
    <recommendedName>
        <fullName evidence="1">DUF559 domain-containing protein</fullName>
    </recommendedName>
</protein>
<sequence length="311" mass="34753">MTGLEHSDQWRGVFSWAELTRRDFSQAQVRRMVDAGDLRLLRRGWYATSYADPTVVSAVSAGGVCTCASALDLHGVWVAPYGDLVHVRGRNVAARGSAGTHHACTRYGRPSREVYPLDDVATALHYAVRCLGDEGVVAACDSVLHQGLLEFTDLQALFSSMPVRIRRLLDRCVDCLDSGAESIFGFRLTTLGIAFESQVEIPGIGRVDFLIGKRLIVEVDSVAYHDKSPEQREKDRVRDETAHRLGYIPWRISYKRLMFTWDEVVDTLLAMIRRRDHLKSLAEPPELTRQAADSGADHALGYWDDPDFTGC</sequence>
<gene>
    <name evidence="2" type="ORF">ABW18_20205</name>
</gene>
<accession>A0ABR5I7A5</accession>
<evidence type="ECO:0000313" key="2">
    <source>
        <dbReference type="EMBL" id="KNA89512.1"/>
    </source>
</evidence>
<name>A0ABR5I7A5_9ACTN</name>
<organism evidence="2 3">
    <name type="scientific">Gordonia jacobaea</name>
    <dbReference type="NCBI Taxonomy" id="122202"/>
    <lineage>
        <taxon>Bacteria</taxon>
        <taxon>Bacillati</taxon>
        <taxon>Actinomycetota</taxon>
        <taxon>Actinomycetes</taxon>
        <taxon>Mycobacteriales</taxon>
        <taxon>Gordoniaceae</taxon>
        <taxon>Gordonia</taxon>
    </lineage>
</organism>
<dbReference type="EMBL" id="LDTZ01000024">
    <property type="protein sequence ID" value="KNA89512.1"/>
    <property type="molecule type" value="Genomic_DNA"/>
</dbReference>
<comment type="caution">
    <text evidence="2">The sequence shown here is derived from an EMBL/GenBank/DDBJ whole genome shotgun (WGS) entry which is preliminary data.</text>
</comment>
<dbReference type="Gene3D" id="3.40.960.10">
    <property type="entry name" value="VSR Endonuclease"/>
    <property type="match status" value="1"/>
</dbReference>
<evidence type="ECO:0000313" key="3">
    <source>
        <dbReference type="Proteomes" id="UP000037247"/>
    </source>
</evidence>
<keyword evidence="3" id="KW-1185">Reference proteome</keyword>
<feature type="domain" description="DUF559" evidence="1">
    <location>
        <begin position="192"/>
        <end position="272"/>
    </location>
</feature>
<reference evidence="2 3" key="1">
    <citation type="submission" date="2015-05" db="EMBL/GenBank/DDBJ databases">
        <title>Draft genome sequence of the bacterium Gordonia jacobaea a new member of the Gordonia genus.</title>
        <authorList>
            <person name="Jimenez-Galisteo G."/>
            <person name="Dominguez A."/>
            <person name="Munoz E."/>
            <person name="Vinas M."/>
        </authorList>
    </citation>
    <scope>NUCLEOTIDE SEQUENCE [LARGE SCALE GENOMIC DNA]</scope>
    <source>
        <strain evidence="3">mv1</strain>
    </source>
</reference>
<evidence type="ECO:0000259" key="1">
    <source>
        <dbReference type="Pfam" id="PF04480"/>
    </source>
</evidence>
<dbReference type="Proteomes" id="UP000037247">
    <property type="component" value="Unassembled WGS sequence"/>
</dbReference>